<comment type="caution">
    <text evidence="1">The sequence shown here is derived from an EMBL/GenBank/DDBJ whole genome shotgun (WGS) entry which is preliminary data.</text>
</comment>
<accession>A0AAN6H389</accession>
<dbReference type="AlphaFoldDB" id="A0AAN6H389"/>
<dbReference type="Proteomes" id="UP001175353">
    <property type="component" value="Unassembled WGS sequence"/>
</dbReference>
<protein>
    <submittedName>
        <fullName evidence="1">Uncharacterized protein</fullName>
    </submittedName>
</protein>
<sequence length="70" mass="8369">QQQLLAVLRQLHVVMLHLRALRYHPCRQPRQARLRRQQVRILRRQRVFFGIRGGECGPRHASPGCRHQEV</sequence>
<name>A0AAN6H389_9PEZI</name>
<evidence type="ECO:0000313" key="2">
    <source>
        <dbReference type="Proteomes" id="UP001175353"/>
    </source>
</evidence>
<keyword evidence="2" id="KW-1185">Reference proteome</keyword>
<gene>
    <name evidence="1" type="ORF">LTR91_024107</name>
</gene>
<proteinExistence type="predicted"/>
<reference evidence="1" key="1">
    <citation type="submission" date="2023-06" db="EMBL/GenBank/DDBJ databases">
        <title>Black Yeasts Isolated from many extreme environments.</title>
        <authorList>
            <person name="Coleine C."/>
            <person name="Stajich J.E."/>
            <person name="Selbmann L."/>
        </authorList>
    </citation>
    <scope>NUCLEOTIDE SEQUENCE</scope>
    <source>
        <strain evidence="1">CCFEE 5200</strain>
    </source>
</reference>
<feature type="non-terminal residue" evidence="1">
    <location>
        <position position="70"/>
    </location>
</feature>
<organism evidence="1 2">
    <name type="scientific">Friedmanniomyces endolithicus</name>
    <dbReference type="NCBI Taxonomy" id="329885"/>
    <lineage>
        <taxon>Eukaryota</taxon>
        <taxon>Fungi</taxon>
        <taxon>Dikarya</taxon>
        <taxon>Ascomycota</taxon>
        <taxon>Pezizomycotina</taxon>
        <taxon>Dothideomycetes</taxon>
        <taxon>Dothideomycetidae</taxon>
        <taxon>Mycosphaerellales</taxon>
        <taxon>Teratosphaeriaceae</taxon>
        <taxon>Friedmanniomyces</taxon>
    </lineage>
</organism>
<evidence type="ECO:0000313" key="1">
    <source>
        <dbReference type="EMBL" id="KAK0952976.1"/>
    </source>
</evidence>
<feature type="non-terminal residue" evidence="1">
    <location>
        <position position="1"/>
    </location>
</feature>
<dbReference type="EMBL" id="JAUJLE010000578">
    <property type="protein sequence ID" value="KAK0952976.1"/>
    <property type="molecule type" value="Genomic_DNA"/>
</dbReference>